<protein>
    <submittedName>
        <fullName evidence="1">Uncharacterized protein</fullName>
    </submittedName>
</protein>
<comment type="caution">
    <text evidence="1">The sequence shown here is derived from an EMBL/GenBank/DDBJ whole genome shotgun (WGS) entry which is preliminary data.</text>
</comment>
<keyword evidence="2" id="KW-1185">Reference proteome</keyword>
<gene>
    <name evidence="1" type="ORF">CC117_30665</name>
</gene>
<evidence type="ECO:0000313" key="1">
    <source>
        <dbReference type="EMBL" id="OHV28146.1"/>
    </source>
</evidence>
<accession>A0A1S1Q3H1</accession>
<name>A0A1S1Q3H1_9ACTN</name>
<sequence length="71" mass="7912">MRTTARTVERGHGRRERRTVKATEVRAGLLFPRAVQAIRITRRRQPLAGGPAETEVAYLITSVIACHISSD</sequence>
<organism evidence="1 2">
    <name type="scientific">Parafrankia colletiae</name>
    <dbReference type="NCBI Taxonomy" id="573497"/>
    <lineage>
        <taxon>Bacteria</taxon>
        <taxon>Bacillati</taxon>
        <taxon>Actinomycetota</taxon>
        <taxon>Actinomycetes</taxon>
        <taxon>Frankiales</taxon>
        <taxon>Frankiaceae</taxon>
        <taxon>Parafrankia</taxon>
    </lineage>
</organism>
<dbReference type="Proteomes" id="UP000179627">
    <property type="component" value="Unassembled WGS sequence"/>
</dbReference>
<dbReference type="RefSeq" id="WP_071092054.1">
    <property type="nucleotide sequence ID" value="NZ_MBLM01000180.1"/>
</dbReference>
<evidence type="ECO:0000313" key="2">
    <source>
        <dbReference type="Proteomes" id="UP000179627"/>
    </source>
</evidence>
<dbReference type="AlphaFoldDB" id="A0A1S1Q3H1"/>
<proteinExistence type="predicted"/>
<dbReference type="EMBL" id="MBLM01000180">
    <property type="protein sequence ID" value="OHV28146.1"/>
    <property type="molecule type" value="Genomic_DNA"/>
</dbReference>
<reference evidence="2" key="1">
    <citation type="submission" date="2016-07" db="EMBL/GenBank/DDBJ databases">
        <title>Sequence Frankia sp. strain CcI1.17.</title>
        <authorList>
            <person name="Ghodhbane-Gtari F."/>
            <person name="Swanson E."/>
            <person name="Gueddou A."/>
            <person name="Morris K."/>
            <person name="Hezbri K."/>
            <person name="Ktari A."/>
            <person name="Nouioui I."/>
            <person name="Abebe-Akele F."/>
            <person name="Simpson S."/>
            <person name="Thomas K."/>
            <person name="Gtari M."/>
            <person name="Tisa L.S."/>
            <person name="Hurst S."/>
        </authorList>
    </citation>
    <scope>NUCLEOTIDE SEQUENCE [LARGE SCALE GENOMIC DNA]</scope>
    <source>
        <strain evidence="2">Cc1.17</strain>
    </source>
</reference>